<reference evidence="3" key="1">
    <citation type="journal article" date="2019" name="Int. J. Syst. Evol. Microbiol.">
        <title>The Global Catalogue of Microorganisms (GCM) 10K type strain sequencing project: providing services to taxonomists for standard genome sequencing and annotation.</title>
        <authorList>
            <consortium name="The Broad Institute Genomics Platform"/>
            <consortium name="The Broad Institute Genome Sequencing Center for Infectious Disease"/>
            <person name="Wu L."/>
            <person name="Ma J."/>
        </authorList>
    </citation>
    <scope>NUCLEOTIDE SEQUENCE [LARGE SCALE GENOMIC DNA]</scope>
    <source>
        <strain evidence="3">KCTC 42739</strain>
    </source>
</reference>
<evidence type="ECO:0000313" key="2">
    <source>
        <dbReference type="EMBL" id="MFC3582036.1"/>
    </source>
</evidence>
<keyword evidence="3" id="KW-1185">Reference proteome</keyword>
<evidence type="ECO:0000313" key="3">
    <source>
        <dbReference type="Proteomes" id="UP001595713"/>
    </source>
</evidence>
<evidence type="ECO:0000256" key="1">
    <source>
        <dbReference type="SAM" id="Coils"/>
    </source>
</evidence>
<proteinExistence type="predicted"/>
<dbReference type="Pfam" id="PF06698">
    <property type="entry name" value="DUF1192"/>
    <property type="match status" value="1"/>
</dbReference>
<dbReference type="EMBL" id="JBHRXP010000009">
    <property type="protein sequence ID" value="MFC3582036.1"/>
    <property type="molecule type" value="Genomic_DNA"/>
</dbReference>
<dbReference type="RefSeq" id="WP_261294538.1">
    <property type="nucleotide sequence ID" value="NZ_JANQBK010000008.1"/>
</dbReference>
<sequence>MDLDEIFAGTPDDPLTALTRQDLDPLSVTELDVRIAALEAEIARTRMKKERAVNHRASADGLFRR</sequence>
<dbReference type="InterPro" id="IPR009579">
    <property type="entry name" value="DUF1192"/>
</dbReference>
<feature type="coiled-coil region" evidence="1">
    <location>
        <begin position="28"/>
        <end position="55"/>
    </location>
</feature>
<comment type="caution">
    <text evidence="2">The sequence shown here is derived from an EMBL/GenBank/DDBJ whole genome shotgun (WGS) entry which is preliminary data.</text>
</comment>
<dbReference type="Proteomes" id="UP001595713">
    <property type="component" value="Unassembled WGS sequence"/>
</dbReference>
<keyword evidence="1" id="KW-0175">Coiled coil</keyword>
<protein>
    <submittedName>
        <fullName evidence="2">DUF1192 domain-containing protein</fullName>
    </submittedName>
</protein>
<name>A0ABV7T099_9SPHN</name>
<organism evidence="2 3">
    <name type="scientific">Sphingomonas hylomeconis</name>
    <dbReference type="NCBI Taxonomy" id="1395958"/>
    <lineage>
        <taxon>Bacteria</taxon>
        <taxon>Pseudomonadati</taxon>
        <taxon>Pseudomonadota</taxon>
        <taxon>Alphaproteobacteria</taxon>
        <taxon>Sphingomonadales</taxon>
        <taxon>Sphingomonadaceae</taxon>
        <taxon>Sphingomonas</taxon>
    </lineage>
</organism>
<gene>
    <name evidence="2" type="ORF">ACFONA_17845</name>
</gene>
<accession>A0ABV7T099</accession>